<gene>
    <name evidence="2" type="ORF">RS86_02825</name>
</gene>
<dbReference type="InterPro" id="IPR046177">
    <property type="entry name" value="DUF6186"/>
</dbReference>
<dbReference type="AlphaFoldDB" id="A0A0F0LGU3"/>
<dbReference type="Pfam" id="PF19684">
    <property type="entry name" value="DUF6186"/>
    <property type="match status" value="1"/>
</dbReference>
<feature type="transmembrane region" description="Helical" evidence="1">
    <location>
        <begin position="6"/>
        <end position="23"/>
    </location>
</feature>
<proteinExistence type="predicted"/>
<name>A0A0F0LGU3_9MICO</name>
<dbReference type="RefSeq" id="WP_045272854.1">
    <property type="nucleotide sequence ID" value="NZ_JYIX01000037.1"/>
</dbReference>
<evidence type="ECO:0000256" key="1">
    <source>
        <dbReference type="SAM" id="Phobius"/>
    </source>
</evidence>
<keyword evidence="3" id="KW-1185">Reference proteome</keyword>
<keyword evidence="1" id="KW-0812">Transmembrane</keyword>
<protein>
    <submittedName>
        <fullName evidence="2">Uncharacterized protein</fullName>
    </submittedName>
</protein>
<accession>A0A0F0LGU3</accession>
<keyword evidence="1" id="KW-0472">Membrane</keyword>
<comment type="caution">
    <text evidence="2">The sequence shown here is derived from an EMBL/GenBank/DDBJ whole genome shotgun (WGS) entry which is preliminary data.</text>
</comment>
<evidence type="ECO:0000313" key="3">
    <source>
        <dbReference type="Proteomes" id="UP000033740"/>
    </source>
</evidence>
<keyword evidence="1" id="KW-1133">Transmembrane helix</keyword>
<evidence type="ECO:0000313" key="2">
    <source>
        <dbReference type="EMBL" id="KJL32353.1"/>
    </source>
</evidence>
<dbReference type="PATRIC" id="fig|582680.6.peg.2900"/>
<organism evidence="2 3">
    <name type="scientific">Microbacterium azadirachtae</name>
    <dbReference type="NCBI Taxonomy" id="582680"/>
    <lineage>
        <taxon>Bacteria</taxon>
        <taxon>Bacillati</taxon>
        <taxon>Actinomycetota</taxon>
        <taxon>Actinomycetes</taxon>
        <taxon>Micrococcales</taxon>
        <taxon>Microbacteriaceae</taxon>
        <taxon>Microbacterium</taxon>
    </lineage>
</organism>
<dbReference type="STRING" id="582680.RS86_02825"/>
<dbReference type="Proteomes" id="UP000033740">
    <property type="component" value="Unassembled WGS sequence"/>
</dbReference>
<sequence>MTLLSIAYFALCAALLALGTWRIRRADPDATVTALFDRLLDDRAVRIAVVVVWWWLGWHFLAGTTL</sequence>
<reference evidence="2 3" key="1">
    <citation type="submission" date="2015-02" db="EMBL/GenBank/DDBJ databases">
        <title>Draft genome sequences of ten Microbacterium spp. with emphasis on heavy metal contaminated environments.</title>
        <authorList>
            <person name="Corretto E."/>
        </authorList>
    </citation>
    <scope>NUCLEOTIDE SEQUENCE [LARGE SCALE GENOMIC DNA]</scope>
    <source>
        <strain evidence="2 3">ARN176</strain>
    </source>
</reference>
<dbReference type="EMBL" id="JYIX01000037">
    <property type="protein sequence ID" value="KJL32353.1"/>
    <property type="molecule type" value="Genomic_DNA"/>
</dbReference>
<feature type="transmembrane region" description="Helical" evidence="1">
    <location>
        <begin position="44"/>
        <end position="61"/>
    </location>
</feature>